<evidence type="ECO:0000313" key="3">
    <source>
        <dbReference type="EMBL" id="RJF95485.1"/>
    </source>
</evidence>
<dbReference type="InterPro" id="IPR042100">
    <property type="entry name" value="Bug_dom1"/>
</dbReference>
<evidence type="ECO:0000313" key="4">
    <source>
        <dbReference type="Proteomes" id="UP000265955"/>
    </source>
</evidence>
<dbReference type="PIRSF" id="PIRSF017082">
    <property type="entry name" value="YflP"/>
    <property type="match status" value="1"/>
</dbReference>
<dbReference type="PANTHER" id="PTHR42928:SF5">
    <property type="entry name" value="BLR1237 PROTEIN"/>
    <property type="match status" value="1"/>
</dbReference>
<comment type="caution">
    <text evidence="3">The sequence shown here is derived from an EMBL/GenBank/DDBJ whole genome shotgun (WGS) entry which is preliminary data.</text>
</comment>
<comment type="similarity">
    <text evidence="1">Belongs to the UPF0065 (bug) family.</text>
</comment>
<name>A0A3A3FLY0_9BURK</name>
<organism evidence="3 4">
    <name type="scientific">Noviherbaspirillum saxi</name>
    <dbReference type="NCBI Taxonomy" id="2320863"/>
    <lineage>
        <taxon>Bacteria</taxon>
        <taxon>Pseudomonadati</taxon>
        <taxon>Pseudomonadota</taxon>
        <taxon>Betaproteobacteria</taxon>
        <taxon>Burkholderiales</taxon>
        <taxon>Oxalobacteraceae</taxon>
        <taxon>Noviherbaspirillum</taxon>
    </lineage>
</organism>
<proteinExistence type="inferred from homology"/>
<feature type="chain" id="PRO_5017328120" evidence="2">
    <location>
        <begin position="40"/>
        <end position="342"/>
    </location>
</feature>
<accession>A0A3A3FLY0</accession>
<sequence>MSLKNTASPRNSGRRTRLKHALAIFAGTVAATLANGVMAQTPTQAWPKNNIKLVVAATAGSAPDIIARVIADRLGPVWQQPIIVENRTGAGGLVAMRYTSSSAPDGYTLVLAHAAAAVITPLTYRAAKYDIEKDFTTIATVGYTPMGLIGSVDSSAKTLADVLEHSRKNPGKIVLGNPTQASIPHLTSELLNQQGKGDFFNVTFGGAANGIKSVINGDAQYYIDGIGPLMPMIRAKRVRPIAVFSDKVLEGLEGIPLAKDVIPGLSVTGWFVLAAPANMPKDIVARINADVNRVLAMPDVVARFREFGTYPQIGSVADAHAFIKKEKVLWSDVLKKANIKPE</sequence>
<evidence type="ECO:0000256" key="2">
    <source>
        <dbReference type="SAM" id="SignalP"/>
    </source>
</evidence>
<dbReference type="Gene3D" id="3.40.190.150">
    <property type="entry name" value="Bordetella uptake gene, domain 1"/>
    <property type="match status" value="1"/>
</dbReference>
<dbReference type="PANTHER" id="PTHR42928">
    <property type="entry name" value="TRICARBOXYLATE-BINDING PROTEIN"/>
    <property type="match status" value="1"/>
</dbReference>
<dbReference type="RefSeq" id="WP_119770634.1">
    <property type="nucleotide sequence ID" value="NZ_QYUO01000002.1"/>
</dbReference>
<keyword evidence="4" id="KW-1185">Reference proteome</keyword>
<keyword evidence="2" id="KW-0732">Signal</keyword>
<dbReference type="CDD" id="cd07012">
    <property type="entry name" value="PBP2_Bug_TTT"/>
    <property type="match status" value="1"/>
</dbReference>
<feature type="signal peptide" evidence="2">
    <location>
        <begin position="1"/>
        <end position="39"/>
    </location>
</feature>
<gene>
    <name evidence="3" type="ORF">D3871_18965</name>
</gene>
<dbReference type="EMBL" id="QYUO01000002">
    <property type="protein sequence ID" value="RJF95485.1"/>
    <property type="molecule type" value="Genomic_DNA"/>
</dbReference>
<evidence type="ECO:0000256" key="1">
    <source>
        <dbReference type="ARBA" id="ARBA00006987"/>
    </source>
</evidence>
<dbReference type="Proteomes" id="UP000265955">
    <property type="component" value="Unassembled WGS sequence"/>
</dbReference>
<protein>
    <submittedName>
        <fullName evidence="3">Tripartite tricarboxylate transporter substrate binding protein</fullName>
    </submittedName>
</protein>
<dbReference type="OrthoDB" id="8678477at2"/>
<dbReference type="Gene3D" id="3.40.190.10">
    <property type="entry name" value="Periplasmic binding protein-like II"/>
    <property type="match status" value="1"/>
</dbReference>
<dbReference type="InterPro" id="IPR005064">
    <property type="entry name" value="BUG"/>
</dbReference>
<dbReference type="Pfam" id="PF03401">
    <property type="entry name" value="TctC"/>
    <property type="match status" value="1"/>
</dbReference>
<dbReference type="AlphaFoldDB" id="A0A3A3FLY0"/>
<dbReference type="SUPFAM" id="SSF53850">
    <property type="entry name" value="Periplasmic binding protein-like II"/>
    <property type="match status" value="1"/>
</dbReference>
<reference evidence="4" key="1">
    <citation type="submission" date="2018-09" db="EMBL/GenBank/DDBJ databases">
        <authorList>
            <person name="Zhu H."/>
        </authorList>
    </citation>
    <scope>NUCLEOTIDE SEQUENCE [LARGE SCALE GENOMIC DNA]</scope>
    <source>
        <strain evidence="4">K1R23-30</strain>
    </source>
</reference>